<accession>A0ABV2KZR7</accession>
<dbReference type="EMBL" id="JBEPMM010000001">
    <property type="protein sequence ID" value="MET3691071.1"/>
    <property type="molecule type" value="Genomic_DNA"/>
</dbReference>
<sequence length="276" mass="30304">MSPNFDTGRPSARPPWRPGPAGLALFALLSGCAQEGDFGRSKPSAWNSLVETTGTLAARERSEPASAFPFTDDERSLRDRAWRFLMPAAGRDAFTDVLANLTRSRLLPPSWRTADPADYHDTLMGDAFRSPVSRYRRLSEDIGTDARLIPQFAALAARVKEADALRLRSLPFVKTLDDRDVRHAAMRVAENRCLIAWVRLETGLRAAGYRYALEHLLIEAPGPEAVQVERTLAALDGRRPILDPLVPPEAEIRCGLLPEADLVAAPVAAAPVIAKY</sequence>
<evidence type="ECO:0000313" key="1">
    <source>
        <dbReference type="EMBL" id="MET3691071.1"/>
    </source>
</evidence>
<evidence type="ECO:0000313" key="2">
    <source>
        <dbReference type="Proteomes" id="UP001549145"/>
    </source>
</evidence>
<organism evidence="1 2">
    <name type="scientific">Methylobacterium goesingense</name>
    <dbReference type="NCBI Taxonomy" id="243690"/>
    <lineage>
        <taxon>Bacteria</taxon>
        <taxon>Pseudomonadati</taxon>
        <taxon>Pseudomonadota</taxon>
        <taxon>Alphaproteobacteria</taxon>
        <taxon>Hyphomicrobiales</taxon>
        <taxon>Methylobacteriaceae</taxon>
        <taxon>Methylobacterium</taxon>
    </lineage>
</organism>
<dbReference type="RefSeq" id="WP_238277966.1">
    <property type="nucleotide sequence ID" value="NZ_BPQL01000027.1"/>
</dbReference>
<comment type="caution">
    <text evidence="1">The sequence shown here is derived from an EMBL/GenBank/DDBJ whole genome shotgun (WGS) entry which is preliminary data.</text>
</comment>
<reference evidence="1 2" key="1">
    <citation type="submission" date="2024-06" db="EMBL/GenBank/DDBJ databases">
        <title>Genomic Encyclopedia of Type Strains, Phase IV (KMG-IV): sequencing the most valuable type-strain genomes for metagenomic binning, comparative biology and taxonomic classification.</title>
        <authorList>
            <person name="Goeker M."/>
        </authorList>
    </citation>
    <scope>NUCLEOTIDE SEQUENCE [LARGE SCALE GENOMIC DNA]</scope>
    <source>
        <strain evidence="1 2">DSM 21331</strain>
    </source>
</reference>
<protein>
    <submittedName>
        <fullName evidence="1">Uncharacterized protein</fullName>
    </submittedName>
</protein>
<name>A0ABV2KZR7_9HYPH</name>
<gene>
    <name evidence="1" type="ORF">ABID43_000590</name>
</gene>
<proteinExistence type="predicted"/>
<keyword evidence="2" id="KW-1185">Reference proteome</keyword>
<dbReference type="Proteomes" id="UP001549145">
    <property type="component" value="Unassembled WGS sequence"/>
</dbReference>